<dbReference type="RefSeq" id="XP_013264791.1">
    <property type="nucleotide sequence ID" value="XM_013409337.1"/>
</dbReference>
<dbReference type="EMBL" id="AMGV01000001">
    <property type="protein sequence ID" value="KEF62201.1"/>
    <property type="molecule type" value="Genomic_DNA"/>
</dbReference>
<comment type="caution">
    <text evidence="3">The sequence shown here is derived from an EMBL/GenBank/DDBJ whole genome shotgun (WGS) entry which is preliminary data.</text>
</comment>
<keyword evidence="2" id="KW-0732">Signal</keyword>
<dbReference type="VEuPathDB" id="FungiDB:A1O9_00173"/>
<dbReference type="AlphaFoldDB" id="A0A072PQQ6"/>
<accession>A0A072PQQ6</accession>
<dbReference type="GeneID" id="25275125"/>
<evidence type="ECO:0000256" key="2">
    <source>
        <dbReference type="SAM" id="SignalP"/>
    </source>
</evidence>
<dbReference type="OrthoDB" id="2141239at2759"/>
<feature type="region of interest" description="Disordered" evidence="1">
    <location>
        <begin position="172"/>
        <end position="198"/>
    </location>
</feature>
<evidence type="ECO:0000313" key="4">
    <source>
        <dbReference type="Proteomes" id="UP000027920"/>
    </source>
</evidence>
<dbReference type="STRING" id="1182545.A0A072PQQ6"/>
<evidence type="ECO:0000313" key="3">
    <source>
        <dbReference type="EMBL" id="KEF62201.1"/>
    </source>
</evidence>
<evidence type="ECO:0000256" key="1">
    <source>
        <dbReference type="SAM" id="MobiDB-lite"/>
    </source>
</evidence>
<protein>
    <submittedName>
        <fullName evidence="3">Uncharacterized protein</fullName>
    </submittedName>
</protein>
<dbReference type="Proteomes" id="UP000027920">
    <property type="component" value="Unassembled WGS sequence"/>
</dbReference>
<gene>
    <name evidence="3" type="ORF">A1O9_00173</name>
</gene>
<name>A0A072PQQ6_9EURO</name>
<keyword evidence="4" id="KW-1185">Reference proteome</keyword>
<proteinExistence type="predicted"/>
<dbReference type="HOGENOM" id="CLU_1034517_0_0_1"/>
<organism evidence="3 4">
    <name type="scientific">Exophiala aquamarina CBS 119918</name>
    <dbReference type="NCBI Taxonomy" id="1182545"/>
    <lineage>
        <taxon>Eukaryota</taxon>
        <taxon>Fungi</taxon>
        <taxon>Dikarya</taxon>
        <taxon>Ascomycota</taxon>
        <taxon>Pezizomycotina</taxon>
        <taxon>Eurotiomycetes</taxon>
        <taxon>Chaetothyriomycetidae</taxon>
        <taxon>Chaetothyriales</taxon>
        <taxon>Herpotrichiellaceae</taxon>
        <taxon>Exophiala</taxon>
    </lineage>
</organism>
<feature type="chain" id="PRO_5001683663" evidence="2">
    <location>
        <begin position="20"/>
        <end position="221"/>
    </location>
</feature>
<sequence length="221" mass="24219">MLVKTSTLAMLMAVASVSAKAKPQSIKVQPDFGFCVPTMKFQGGLGGRPADEFAFRAVDPVVAQDSKSAMNPNTITAQICGQLATSCEANDAAVALCRDAQAQIEALGTRDQTTADNWNDIITSGATPAVTPELKRRAESRPERRQIEFIPCSADRWIDECTGWPRKRDETVQEAAPVKRDEGMQYAPVKRDTTADKVTKRAIPFRPCDAERWIDDCTGWP</sequence>
<reference evidence="3 4" key="1">
    <citation type="submission" date="2013-03" db="EMBL/GenBank/DDBJ databases">
        <title>The Genome Sequence of Exophiala aquamarina CBS 119918.</title>
        <authorList>
            <consortium name="The Broad Institute Genomics Platform"/>
            <person name="Cuomo C."/>
            <person name="de Hoog S."/>
            <person name="Gorbushina A."/>
            <person name="Walker B."/>
            <person name="Young S.K."/>
            <person name="Zeng Q."/>
            <person name="Gargeya S."/>
            <person name="Fitzgerald M."/>
            <person name="Haas B."/>
            <person name="Abouelleil A."/>
            <person name="Allen A.W."/>
            <person name="Alvarado L."/>
            <person name="Arachchi H.M."/>
            <person name="Berlin A.M."/>
            <person name="Chapman S.B."/>
            <person name="Gainer-Dewar J."/>
            <person name="Goldberg J."/>
            <person name="Griggs A."/>
            <person name="Gujja S."/>
            <person name="Hansen M."/>
            <person name="Howarth C."/>
            <person name="Imamovic A."/>
            <person name="Ireland A."/>
            <person name="Larimer J."/>
            <person name="McCowan C."/>
            <person name="Murphy C."/>
            <person name="Pearson M."/>
            <person name="Poon T.W."/>
            <person name="Priest M."/>
            <person name="Roberts A."/>
            <person name="Saif S."/>
            <person name="Shea T."/>
            <person name="Sisk P."/>
            <person name="Sykes S."/>
            <person name="Wortman J."/>
            <person name="Nusbaum C."/>
            <person name="Birren B."/>
        </authorList>
    </citation>
    <scope>NUCLEOTIDE SEQUENCE [LARGE SCALE GENOMIC DNA]</scope>
    <source>
        <strain evidence="3 4">CBS 119918</strain>
    </source>
</reference>
<feature type="signal peptide" evidence="2">
    <location>
        <begin position="1"/>
        <end position="19"/>
    </location>
</feature>